<evidence type="ECO:0000256" key="4">
    <source>
        <dbReference type="ARBA" id="ARBA00022610"/>
    </source>
</evidence>
<dbReference type="SUPFAM" id="SSF46934">
    <property type="entry name" value="UBA-like"/>
    <property type="match status" value="1"/>
</dbReference>
<dbReference type="InterPro" id="IPR009060">
    <property type="entry name" value="UBA-like_sf"/>
</dbReference>
<protein>
    <recommendedName>
        <fullName evidence="6">Protein lingerer</fullName>
    </recommendedName>
</protein>
<feature type="region of interest" description="Disordered" evidence="7">
    <location>
        <begin position="900"/>
        <end position="919"/>
    </location>
</feature>
<evidence type="ECO:0000256" key="5">
    <source>
        <dbReference type="ARBA" id="ARBA00056974"/>
    </source>
</evidence>
<sequence length="1389" mass="145709">MSTQNRSSGGSRNQKKSNSGSGGGGGGDSSVIHSHKKTDLIKTEKEKSHPTPTAEQLRIAQIIEANISEDPQMREKVFTLIEMTQRSEEEVCCALNECDNNLERAVVFLLETLPVGAFERSSKKKKNKAANAVQDNVGDGEWVDNNANTDKREKSRNRNNNRNGRGGTDSRGWRGREARENERNSRGLDRDDRTNDNYRSNQRGGGRSGRGSGYVGRRGGGRVGAGRGAGGRADRNEYGSRYNANDDHQEVELWDNTIAQNAEKLQQQTQDDAWGDWDNEEYVGSLKNSKVFTTSNLPNQTAASVLSGTVNSSGSANSAAELTAPPGLEHHLGTSVIGGGTTTGQSQGSHLNALVGNAVGAGSSLVDDSSSGMTSANVLPSANTTPLMQYSAAVSSTPQLQQQTIVGGGSSSLMNSSNTQYANATATQFGATVDSFTNAANAAANLVQQVQQQQQQQQQLTPQLKTSATLSAEQSQYFNSLTSQSAAANAVAAVANVQQQQQQVQQMSNYGQNPASVQYQTSYANVFGSAATGNAAGTDLAAQLGSNQQPQVRRARAKLPPPSKIPSTAVEMPGDSLNNIGYLDVQFGALDFGTEDTFENIPDKFNTSVTIEAQQQQQQTQQQSQKGMVQTPQDVVTSYESQTKAGVLAQQQQQVTQQQQQVSLSTGLQGSHLDSLSAGYTQRPSQQQQQVQQQVSGVGSSGTVTGNVALDQLTKNDPYSQTNSNAVVASGYQSAYQGSANVANKAAVNVYQPSVATQGYNNSNYGNVQSSVANTYQPQTYGSYQQNSVNSYQQHQQQQQVTANAQGASNVAASGSVGGGSTTQNIPSVGGSGSNNTTANANTSYLSSAYGSQQNAYQAGQSVYGNAGLSNNTGYSGNTNTSSTQYSNFSASAKLKETSASSNPSHYESVSSGNAVSNSGSAVNAVTSAVNSDNNNNNSGVGSNSQTGASSGVTNTGSNVASAVNVNAGTASNSNSNNASNVSNNSSSTGSGVVNSSTGATSSVVAAAAAAAAVSSATNKNSGGVAGSAAAAGAGGAGSGMVPNIQMVSQYIQTSLPYYQQPVYSYEDLQMMQQRVPHVQGYYDLNYTPTSLGAGRDNLGSVAYSAMTDGRFARTDNNSSPVSNVSSTMSQQAGSSGPMLNVPYAYFYGGNVMPGSFQYGTPAIYPQIPAANTASGGQFPKPSYNTGYGSTNYDALSQASQDYTKGTYPSSVNQQTKSQNVTNPPQAGTASDITSSMYGKGHVALNKVNSYEKQNFHSGTPPPFNMPNTQAAGGTSAQPYGMYLPTMPAAGHHMIHPPIHQYHFLFAVYVASLVVEKCDSTFTAQKINLRFKEINATMTRVGKPNDRPYYPLHTTVKDSNSTGQRQPNSSQTKSAAKQGYSPSYWTGQN</sequence>
<dbReference type="PANTHER" id="PTHR16308">
    <property type="entry name" value="UBIQUITIN ASSOCIATED PROTEIN 2-LIKE/LINGERER"/>
    <property type="match status" value="1"/>
</dbReference>
<dbReference type="GO" id="GO:0005634">
    <property type="term" value="C:nucleus"/>
    <property type="evidence" value="ECO:0007669"/>
    <property type="project" value="TreeGrafter"/>
</dbReference>
<feature type="region of interest" description="Disordered" evidence="7">
    <location>
        <begin position="544"/>
        <end position="569"/>
    </location>
</feature>
<proteinExistence type="predicted"/>
<feature type="region of interest" description="Disordered" evidence="7">
    <location>
        <begin position="968"/>
        <end position="996"/>
    </location>
</feature>
<dbReference type="STRING" id="67801.A0A1B0BC08"/>
<dbReference type="EnsemblMetazoa" id="GPPI025295-RA">
    <property type="protein sequence ID" value="GPPI025295-PA"/>
    <property type="gene ID" value="GPPI025295"/>
</dbReference>
<feature type="region of interest" description="Disordered" evidence="7">
    <location>
        <begin position="1"/>
        <end position="54"/>
    </location>
</feature>
<comment type="function">
    <text evidence="5">Acts in the nervous system to mediate the control of copulatory organs during courtship.</text>
</comment>
<dbReference type="EMBL" id="JXJN01011749">
    <property type="status" value="NOT_ANNOTATED_CDS"/>
    <property type="molecule type" value="Genomic_DNA"/>
</dbReference>
<dbReference type="EMBL" id="JXJN01011750">
    <property type="status" value="NOT_ANNOTATED_CDS"/>
    <property type="molecule type" value="Genomic_DNA"/>
</dbReference>
<organism evidence="8 9">
    <name type="scientific">Glossina palpalis gambiensis</name>
    <dbReference type="NCBI Taxonomy" id="67801"/>
    <lineage>
        <taxon>Eukaryota</taxon>
        <taxon>Metazoa</taxon>
        <taxon>Ecdysozoa</taxon>
        <taxon>Arthropoda</taxon>
        <taxon>Hexapoda</taxon>
        <taxon>Insecta</taxon>
        <taxon>Pterygota</taxon>
        <taxon>Neoptera</taxon>
        <taxon>Endopterygota</taxon>
        <taxon>Diptera</taxon>
        <taxon>Brachycera</taxon>
        <taxon>Muscomorpha</taxon>
        <taxon>Hippoboscoidea</taxon>
        <taxon>Glossinidae</taxon>
        <taxon>Glossina</taxon>
    </lineage>
</organism>
<dbReference type="PANTHER" id="PTHR16308:SF13">
    <property type="entry name" value="PROTEIN LINGERER"/>
    <property type="match status" value="1"/>
</dbReference>
<feature type="compositionally biased region" description="Polar residues" evidence="7">
    <location>
        <begin position="626"/>
        <end position="637"/>
    </location>
</feature>
<evidence type="ECO:0000256" key="3">
    <source>
        <dbReference type="ARBA" id="ARBA00022553"/>
    </source>
</evidence>
<evidence type="ECO:0000313" key="8">
    <source>
        <dbReference type="EnsemblMetazoa" id="GPPI025295-PA"/>
    </source>
</evidence>
<keyword evidence="3" id="KW-0597">Phosphoprotein</keyword>
<reference evidence="9" key="1">
    <citation type="submission" date="2015-01" db="EMBL/GenBank/DDBJ databases">
        <authorList>
            <person name="Aksoy S."/>
            <person name="Warren W."/>
            <person name="Wilson R.K."/>
        </authorList>
    </citation>
    <scope>NUCLEOTIDE SEQUENCE [LARGE SCALE GENOMIC DNA]</scope>
    <source>
        <strain evidence="9">IAEA</strain>
    </source>
</reference>
<feature type="region of interest" description="Disordered" evidence="7">
    <location>
        <begin position="666"/>
        <end position="689"/>
    </location>
</feature>
<feature type="compositionally biased region" description="Low complexity" evidence="7">
    <location>
        <begin position="929"/>
        <end position="945"/>
    </location>
</feature>
<dbReference type="Pfam" id="PF12478">
    <property type="entry name" value="UBAP2-Lig"/>
    <property type="match status" value="1"/>
</dbReference>
<dbReference type="FunFam" id="1.10.8.10:FF:000059">
    <property type="entry name" value="Lingerer, isoform I"/>
    <property type="match status" value="1"/>
</dbReference>
<dbReference type="InterPro" id="IPR022166">
    <property type="entry name" value="UBAP2/Lig"/>
</dbReference>
<feature type="compositionally biased region" description="Low complexity" evidence="7">
    <location>
        <begin position="614"/>
        <end position="625"/>
    </location>
</feature>
<dbReference type="EMBL" id="JXJN01011751">
    <property type="status" value="NOT_ANNOTATED_CDS"/>
    <property type="molecule type" value="Genomic_DNA"/>
</dbReference>
<feature type="region of interest" description="Disordered" evidence="7">
    <location>
        <begin position="786"/>
        <end position="835"/>
    </location>
</feature>
<evidence type="ECO:0000256" key="1">
    <source>
        <dbReference type="ARBA" id="ARBA00004496"/>
    </source>
</evidence>
<feature type="region of interest" description="Disordered" evidence="7">
    <location>
        <begin position="1114"/>
        <end position="1134"/>
    </location>
</feature>
<dbReference type="CDD" id="cd14277">
    <property type="entry name" value="UBA_UBP2_like"/>
    <property type="match status" value="1"/>
</dbReference>
<feature type="compositionally biased region" description="Gly residues" evidence="7">
    <location>
        <begin position="203"/>
        <end position="231"/>
    </location>
</feature>
<evidence type="ECO:0000313" key="9">
    <source>
        <dbReference type="Proteomes" id="UP000092460"/>
    </source>
</evidence>
<feature type="compositionally biased region" description="Basic and acidic residues" evidence="7">
    <location>
        <begin position="232"/>
        <end position="247"/>
    </location>
</feature>
<dbReference type="Gene3D" id="1.10.8.10">
    <property type="entry name" value="DNA helicase RuvA subunit, C-terminal domain"/>
    <property type="match status" value="1"/>
</dbReference>
<feature type="compositionally biased region" description="Low complexity" evidence="7">
    <location>
        <begin position="786"/>
        <end position="815"/>
    </location>
</feature>
<feature type="region of interest" description="Disordered" evidence="7">
    <location>
        <begin position="1204"/>
        <end position="1234"/>
    </location>
</feature>
<evidence type="ECO:0000256" key="6">
    <source>
        <dbReference type="ARBA" id="ARBA00074733"/>
    </source>
</evidence>
<keyword evidence="9" id="KW-1185">Reference proteome</keyword>
<feature type="compositionally biased region" description="Low complexity" evidence="7">
    <location>
        <begin position="909"/>
        <end position="919"/>
    </location>
</feature>
<feature type="compositionally biased region" description="Polar residues" evidence="7">
    <location>
        <begin position="1357"/>
        <end position="1389"/>
    </location>
</feature>
<feature type="compositionally biased region" description="Low complexity" evidence="7">
    <location>
        <begin position="822"/>
        <end position="835"/>
    </location>
</feature>
<reference evidence="8" key="2">
    <citation type="submission" date="2020-05" db="UniProtKB">
        <authorList>
            <consortium name="EnsemblMetazoa"/>
        </authorList>
    </citation>
    <scope>IDENTIFICATION</scope>
    <source>
        <strain evidence="8">IAEA</strain>
    </source>
</reference>
<accession>A0A1B0BC08</accession>
<feature type="compositionally biased region" description="Low complexity" evidence="7">
    <location>
        <begin position="1117"/>
        <end position="1127"/>
    </location>
</feature>
<evidence type="ECO:0000256" key="2">
    <source>
        <dbReference type="ARBA" id="ARBA00022490"/>
    </source>
</evidence>
<keyword evidence="4" id="KW-0085">Behavior</keyword>
<keyword evidence="2" id="KW-0963">Cytoplasm</keyword>
<dbReference type="VEuPathDB" id="VectorBase:GPPI025295"/>
<evidence type="ECO:0000256" key="7">
    <source>
        <dbReference type="SAM" id="MobiDB-lite"/>
    </source>
</evidence>
<feature type="region of interest" description="Disordered" evidence="7">
    <location>
        <begin position="1342"/>
        <end position="1389"/>
    </location>
</feature>
<feature type="region of interest" description="Disordered" evidence="7">
    <location>
        <begin position="121"/>
        <end position="247"/>
    </location>
</feature>
<dbReference type="Proteomes" id="UP000092460">
    <property type="component" value="Unassembled WGS sequence"/>
</dbReference>
<name>A0A1B0BC08_9MUSC</name>
<feature type="compositionally biased region" description="Basic and acidic residues" evidence="7">
    <location>
        <begin position="37"/>
        <end position="49"/>
    </location>
</feature>
<feature type="region of interest" description="Disordered" evidence="7">
    <location>
        <begin position="612"/>
        <end position="637"/>
    </location>
</feature>
<feature type="compositionally biased region" description="Low complexity" evidence="7">
    <location>
        <begin position="1"/>
        <end position="19"/>
    </location>
</feature>
<feature type="region of interest" description="Disordered" evidence="7">
    <location>
        <begin position="929"/>
        <end position="956"/>
    </location>
</feature>
<feature type="compositionally biased region" description="Polar residues" evidence="7">
    <location>
        <begin position="672"/>
        <end position="684"/>
    </location>
</feature>
<dbReference type="InterPro" id="IPR051833">
    <property type="entry name" value="TC-DDR_regulator"/>
</dbReference>
<dbReference type="GO" id="GO:0005737">
    <property type="term" value="C:cytoplasm"/>
    <property type="evidence" value="ECO:0007669"/>
    <property type="project" value="UniProtKB-SubCell"/>
</dbReference>
<comment type="subcellular location">
    <subcellularLocation>
        <location evidence="1">Cytoplasm</location>
    </subcellularLocation>
</comment>
<feature type="compositionally biased region" description="Basic and acidic residues" evidence="7">
    <location>
        <begin position="171"/>
        <end position="196"/>
    </location>
</feature>